<gene>
    <name evidence="1" type="ORF">HICCMSTLAB_LOCUS1198</name>
</gene>
<name>A0A8J2E260_COTCN</name>
<proteinExistence type="predicted"/>
<protein>
    <submittedName>
        <fullName evidence="1">Uncharacterized protein</fullName>
    </submittedName>
</protein>
<sequence>MASLLWRSVMTANLLDRWYNSLGPIPSITGLGNLLLKELNSSAREFISTASDKVSEYSLLKSFITYLTTFFLNKFLSSIFFSSKVSVNVKFTTASSCTTSHYITHKFWYSWDIFGFWFFCFF</sequence>
<dbReference type="EMBL" id="CAJNRD030001116">
    <property type="protein sequence ID" value="CAG5074987.1"/>
    <property type="molecule type" value="Genomic_DNA"/>
</dbReference>
<organism evidence="1 2">
    <name type="scientific">Cotesia congregata</name>
    <name type="common">Parasitoid wasp</name>
    <name type="synonym">Apanteles congregatus</name>
    <dbReference type="NCBI Taxonomy" id="51543"/>
    <lineage>
        <taxon>Eukaryota</taxon>
        <taxon>Metazoa</taxon>
        <taxon>Ecdysozoa</taxon>
        <taxon>Arthropoda</taxon>
        <taxon>Hexapoda</taxon>
        <taxon>Insecta</taxon>
        <taxon>Pterygota</taxon>
        <taxon>Neoptera</taxon>
        <taxon>Endopterygota</taxon>
        <taxon>Hymenoptera</taxon>
        <taxon>Apocrita</taxon>
        <taxon>Ichneumonoidea</taxon>
        <taxon>Braconidae</taxon>
        <taxon>Microgastrinae</taxon>
        <taxon>Cotesia</taxon>
    </lineage>
</organism>
<evidence type="ECO:0000313" key="2">
    <source>
        <dbReference type="Proteomes" id="UP000786811"/>
    </source>
</evidence>
<comment type="caution">
    <text evidence="1">The sequence shown here is derived from an EMBL/GenBank/DDBJ whole genome shotgun (WGS) entry which is preliminary data.</text>
</comment>
<dbReference type="AlphaFoldDB" id="A0A8J2E260"/>
<dbReference type="Proteomes" id="UP000786811">
    <property type="component" value="Unassembled WGS sequence"/>
</dbReference>
<accession>A0A8J2E260</accession>
<keyword evidence="2" id="KW-1185">Reference proteome</keyword>
<reference evidence="1" key="1">
    <citation type="submission" date="2021-04" db="EMBL/GenBank/DDBJ databases">
        <authorList>
            <person name="Chebbi M.A.C M."/>
        </authorList>
    </citation>
    <scope>NUCLEOTIDE SEQUENCE</scope>
</reference>
<evidence type="ECO:0000313" key="1">
    <source>
        <dbReference type="EMBL" id="CAG5074987.1"/>
    </source>
</evidence>